<keyword evidence="3" id="KW-1185">Reference proteome</keyword>
<name>A0AAD7Z4G4_DIPPU</name>
<keyword evidence="1" id="KW-1133">Transmembrane helix</keyword>
<evidence type="ECO:0000313" key="2">
    <source>
        <dbReference type="EMBL" id="KAJ9573744.1"/>
    </source>
</evidence>
<evidence type="ECO:0000313" key="3">
    <source>
        <dbReference type="Proteomes" id="UP001233999"/>
    </source>
</evidence>
<protein>
    <submittedName>
        <fullName evidence="2">Uncharacterized protein</fullName>
    </submittedName>
</protein>
<reference evidence="2" key="1">
    <citation type="journal article" date="2023" name="IScience">
        <title>Live-bearing cockroach genome reveals convergent evolutionary mechanisms linked to viviparity in insects and beyond.</title>
        <authorList>
            <person name="Fouks B."/>
            <person name="Harrison M.C."/>
            <person name="Mikhailova A.A."/>
            <person name="Marchal E."/>
            <person name="English S."/>
            <person name="Carruthers M."/>
            <person name="Jennings E.C."/>
            <person name="Chiamaka E.L."/>
            <person name="Frigard R.A."/>
            <person name="Pippel M."/>
            <person name="Attardo G.M."/>
            <person name="Benoit J.B."/>
            <person name="Bornberg-Bauer E."/>
            <person name="Tobe S.S."/>
        </authorList>
    </citation>
    <scope>NUCLEOTIDE SEQUENCE</scope>
    <source>
        <strain evidence="2">Stay&amp;Tobe</strain>
    </source>
</reference>
<keyword evidence="1" id="KW-0472">Membrane</keyword>
<dbReference type="AlphaFoldDB" id="A0AAD7Z4G4"/>
<keyword evidence="1" id="KW-0812">Transmembrane</keyword>
<comment type="caution">
    <text evidence="2">The sequence shown here is derived from an EMBL/GenBank/DDBJ whole genome shotgun (WGS) entry which is preliminary data.</text>
</comment>
<feature type="non-terminal residue" evidence="2">
    <location>
        <position position="108"/>
    </location>
</feature>
<evidence type="ECO:0000256" key="1">
    <source>
        <dbReference type="SAM" id="Phobius"/>
    </source>
</evidence>
<feature type="transmembrane region" description="Helical" evidence="1">
    <location>
        <begin position="84"/>
        <end position="106"/>
    </location>
</feature>
<dbReference type="EMBL" id="JASPKZ010010683">
    <property type="protein sequence ID" value="KAJ9573744.1"/>
    <property type="molecule type" value="Genomic_DNA"/>
</dbReference>
<gene>
    <name evidence="2" type="ORF">L9F63_008868</name>
</gene>
<reference evidence="2" key="2">
    <citation type="submission" date="2023-05" db="EMBL/GenBank/DDBJ databases">
        <authorList>
            <person name="Fouks B."/>
        </authorList>
    </citation>
    <scope>NUCLEOTIDE SEQUENCE</scope>
    <source>
        <strain evidence="2">Stay&amp;Tobe</strain>
        <tissue evidence="2">Testes</tissue>
    </source>
</reference>
<feature type="non-terminal residue" evidence="2">
    <location>
        <position position="1"/>
    </location>
</feature>
<feature type="transmembrane region" description="Helical" evidence="1">
    <location>
        <begin position="20"/>
        <end position="39"/>
    </location>
</feature>
<sequence length="108" mass="12536">TFLAHSALFGFRTLCLPTVQFLTSYFSVITLTIYFQLLTRSANTFCRHMAKVKDPQPNLDSHKGIWLPSKSLVGYREHTRRCQVTFYCICFSFMFLFQNTFSSISICP</sequence>
<organism evidence="2 3">
    <name type="scientific">Diploptera punctata</name>
    <name type="common">Pacific beetle cockroach</name>
    <dbReference type="NCBI Taxonomy" id="6984"/>
    <lineage>
        <taxon>Eukaryota</taxon>
        <taxon>Metazoa</taxon>
        <taxon>Ecdysozoa</taxon>
        <taxon>Arthropoda</taxon>
        <taxon>Hexapoda</taxon>
        <taxon>Insecta</taxon>
        <taxon>Pterygota</taxon>
        <taxon>Neoptera</taxon>
        <taxon>Polyneoptera</taxon>
        <taxon>Dictyoptera</taxon>
        <taxon>Blattodea</taxon>
        <taxon>Blaberoidea</taxon>
        <taxon>Blaberidae</taxon>
        <taxon>Diplopterinae</taxon>
        <taxon>Diploptera</taxon>
    </lineage>
</organism>
<accession>A0AAD7Z4G4</accession>
<dbReference type="Proteomes" id="UP001233999">
    <property type="component" value="Unassembled WGS sequence"/>
</dbReference>
<proteinExistence type="predicted"/>